<sequence>MQKTKIDQISPLEKWLKEKLQEIKKKTPNELEIDLSIFNIPNALQIIADSLDNWNQLYTLNISLPKNEVTTSEVENLVKSLQKYCCVSNLSLVFNCFQLNEDIMLSIGQAICSSQNIQSFNLALRNKQLDSQKITKFLEGMEVCTNLTQFTLNLSCNQFDQEGALKLADIFTLMPNLIQFKLLLTGCQIGSEGVSQLGKKIAECHNLQSFSLGLINNNINYDGASKFLNVLSKLSRLNSLNLNLTANKNLRYDCLMNIIYKLQRIVKFTSTNRQPYFLD</sequence>
<protein>
    <recommendedName>
        <fullName evidence="3">Kinase domain protein</fullName>
    </recommendedName>
</protein>
<name>Q22UM9_TETTS</name>
<proteinExistence type="predicted"/>
<dbReference type="RefSeq" id="XP_001009186.2">
    <property type="nucleotide sequence ID" value="XM_001009186.2"/>
</dbReference>
<dbReference type="AlphaFoldDB" id="Q22UM9"/>
<dbReference type="InParanoid" id="Q22UM9"/>
<dbReference type="HOGENOM" id="CLU_384766_0_0_1"/>
<reference evidence="2" key="1">
    <citation type="journal article" date="2006" name="PLoS Biol.">
        <title>Macronuclear genome sequence of the ciliate Tetrahymena thermophila, a model eukaryote.</title>
        <authorList>
            <person name="Eisen J.A."/>
            <person name="Coyne R.S."/>
            <person name="Wu M."/>
            <person name="Wu D."/>
            <person name="Thiagarajan M."/>
            <person name="Wortman J.R."/>
            <person name="Badger J.H."/>
            <person name="Ren Q."/>
            <person name="Amedeo P."/>
            <person name="Jones K.M."/>
            <person name="Tallon L.J."/>
            <person name="Delcher A.L."/>
            <person name="Salzberg S.L."/>
            <person name="Silva J.C."/>
            <person name="Haas B.J."/>
            <person name="Majoros W.H."/>
            <person name="Farzad M."/>
            <person name="Carlton J.M."/>
            <person name="Smith R.K. Jr."/>
            <person name="Garg J."/>
            <person name="Pearlman R.E."/>
            <person name="Karrer K.M."/>
            <person name="Sun L."/>
            <person name="Manning G."/>
            <person name="Elde N.C."/>
            <person name="Turkewitz A.P."/>
            <person name="Asai D.J."/>
            <person name="Wilkes D.E."/>
            <person name="Wang Y."/>
            <person name="Cai H."/>
            <person name="Collins K."/>
            <person name="Stewart B.A."/>
            <person name="Lee S.R."/>
            <person name="Wilamowska K."/>
            <person name="Weinberg Z."/>
            <person name="Ruzzo W.L."/>
            <person name="Wloga D."/>
            <person name="Gaertig J."/>
            <person name="Frankel J."/>
            <person name="Tsao C.-C."/>
            <person name="Gorovsky M.A."/>
            <person name="Keeling P.J."/>
            <person name="Waller R.F."/>
            <person name="Patron N.J."/>
            <person name="Cherry J.M."/>
            <person name="Stover N.A."/>
            <person name="Krieger C.J."/>
            <person name="del Toro C."/>
            <person name="Ryder H.F."/>
            <person name="Williamson S.C."/>
            <person name="Barbeau R.A."/>
            <person name="Hamilton E.P."/>
            <person name="Orias E."/>
        </authorList>
    </citation>
    <scope>NUCLEOTIDE SEQUENCE [LARGE SCALE GENOMIC DNA]</scope>
    <source>
        <strain evidence="2">SB210</strain>
    </source>
</reference>
<dbReference type="Gene3D" id="3.80.10.10">
    <property type="entry name" value="Ribonuclease Inhibitor"/>
    <property type="match status" value="2"/>
</dbReference>
<dbReference type="SUPFAM" id="SSF52047">
    <property type="entry name" value="RNI-like"/>
    <property type="match status" value="1"/>
</dbReference>
<keyword evidence="2" id="KW-1185">Reference proteome</keyword>
<gene>
    <name evidence="1" type="ORF">TTHERM_00550970</name>
</gene>
<accession>Q22UM9</accession>
<dbReference type="InterPro" id="IPR032675">
    <property type="entry name" value="LRR_dom_sf"/>
</dbReference>
<evidence type="ECO:0000313" key="1">
    <source>
        <dbReference type="EMBL" id="EAR88941.2"/>
    </source>
</evidence>
<dbReference type="KEGG" id="tet:TTHERM_00550970"/>
<evidence type="ECO:0008006" key="3">
    <source>
        <dbReference type="Google" id="ProtNLM"/>
    </source>
</evidence>
<organism evidence="1 2">
    <name type="scientific">Tetrahymena thermophila (strain SB210)</name>
    <dbReference type="NCBI Taxonomy" id="312017"/>
    <lineage>
        <taxon>Eukaryota</taxon>
        <taxon>Sar</taxon>
        <taxon>Alveolata</taxon>
        <taxon>Ciliophora</taxon>
        <taxon>Intramacronucleata</taxon>
        <taxon>Oligohymenophorea</taxon>
        <taxon>Hymenostomatida</taxon>
        <taxon>Tetrahymenina</taxon>
        <taxon>Tetrahymenidae</taxon>
        <taxon>Tetrahymena</taxon>
    </lineage>
</organism>
<dbReference type="GeneID" id="7834478"/>
<dbReference type="EMBL" id="GG662828">
    <property type="protein sequence ID" value="EAR88941.2"/>
    <property type="molecule type" value="Genomic_DNA"/>
</dbReference>
<evidence type="ECO:0000313" key="2">
    <source>
        <dbReference type="Proteomes" id="UP000009168"/>
    </source>
</evidence>
<dbReference type="Proteomes" id="UP000009168">
    <property type="component" value="Unassembled WGS sequence"/>
</dbReference>